<accession>A0A7S9QB22</accession>
<dbReference type="KEGG" id="poz:I0K15_11260"/>
<feature type="transmembrane region" description="Helical" evidence="6">
    <location>
        <begin position="317"/>
        <end position="336"/>
    </location>
</feature>
<evidence type="ECO:0000256" key="3">
    <source>
        <dbReference type="ARBA" id="ARBA00022692"/>
    </source>
</evidence>
<feature type="transmembrane region" description="Helical" evidence="6">
    <location>
        <begin position="96"/>
        <end position="120"/>
    </location>
</feature>
<keyword evidence="2 6" id="KW-1003">Cell membrane</keyword>
<feature type="transmembrane region" description="Helical" evidence="6">
    <location>
        <begin position="58"/>
        <end position="75"/>
    </location>
</feature>
<reference evidence="7 8" key="1">
    <citation type="submission" date="2020-11" db="EMBL/GenBank/DDBJ databases">
        <title>Description of Pontivivens ytuae sp. nov. isolated from deep sea sediment of Mariana Trench.</title>
        <authorList>
            <person name="Wang Z."/>
            <person name="Sun Q.-L."/>
            <person name="Xu X.-D."/>
            <person name="Tang Y.-Z."/>
            <person name="Zhang J."/>
        </authorList>
    </citation>
    <scope>NUCLEOTIDE SEQUENCE [LARGE SCALE GENOMIC DNA]</scope>
    <source>
        <strain evidence="7 8">MT2928</strain>
    </source>
</reference>
<sequence length="415" mass="44766">MYRVWNYLQQYSLLLIFGAITALIWANLDYESYHHFVEFPLWDHAPIGHLHDGHRTLTLHYLVNDVLMALFFAIAGKEVWEAVALKDGSLRGKKALTPLIATSGGMFGPIAVYLGLALLIGSDTFDSVANGWAIPTATDIAFSYLVGRLIFGAGHPAVGFLLLLAIADDAAGLIILAIFYPSGDLAPEWLLVSFGAAATVFLLFNHLPRRLDRHKQDRPNSTMVRKALGGLPYIIAGCISWYGFMRAGIHPALGLLPIVPTIPHADRAFGIFAAAEAHLHDLLNTLEHALKAPVEIILFFFGLANAGVLFNAVGDATWLVLAGLLVGKPFGIWLMGYLAARPMKLGLPEGMKTSDLFVLGCVAAIGFTVSLFIASVAFTPGQVQDAAKMGALLSFGAVIMAFVAARVFRTEKQPG</sequence>
<comment type="subcellular location">
    <subcellularLocation>
        <location evidence="1">Cell inner membrane</location>
        <topology evidence="1">Multi-pass membrane protein</topology>
    </subcellularLocation>
    <subcellularLocation>
        <location evidence="6">Cell membrane</location>
        <topology evidence="6">Multi-pass membrane protein</topology>
    </subcellularLocation>
</comment>
<dbReference type="HAMAP" id="MF_01844">
    <property type="entry name" value="NhaA"/>
    <property type="match status" value="1"/>
</dbReference>
<evidence type="ECO:0000256" key="4">
    <source>
        <dbReference type="ARBA" id="ARBA00022989"/>
    </source>
</evidence>
<dbReference type="GO" id="GO:0005886">
    <property type="term" value="C:plasma membrane"/>
    <property type="evidence" value="ECO:0007669"/>
    <property type="project" value="UniProtKB-SubCell"/>
</dbReference>
<feature type="transmembrane region" description="Helical" evidence="6">
    <location>
        <begin position="227"/>
        <end position="244"/>
    </location>
</feature>
<dbReference type="GO" id="GO:0006885">
    <property type="term" value="P:regulation of pH"/>
    <property type="evidence" value="ECO:0007669"/>
    <property type="project" value="InterPro"/>
</dbReference>
<organism evidence="7 8">
    <name type="scientific">Pontivivens ytuae</name>
    <dbReference type="NCBI Taxonomy" id="2789856"/>
    <lineage>
        <taxon>Bacteria</taxon>
        <taxon>Pseudomonadati</taxon>
        <taxon>Pseudomonadota</taxon>
        <taxon>Alphaproteobacteria</taxon>
        <taxon>Rhodobacterales</taxon>
        <taxon>Paracoccaceae</taxon>
        <taxon>Pontivivens</taxon>
    </lineage>
</organism>
<comment type="catalytic activity">
    <reaction evidence="6">
        <text>Na(+)(in) + 2 H(+)(out) = Na(+)(out) + 2 H(+)(in)</text>
        <dbReference type="Rhea" id="RHEA:29251"/>
        <dbReference type="ChEBI" id="CHEBI:15378"/>
        <dbReference type="ChEBI" id="CHEBI:29101"/>
    </reaction>
</comment>
<gene>
    <name evidence="6" type="primary">nhaA</name>
    <name evidence="7" type="ORF">I0K15_11260</name>
</gene>
<evidence type="ECO:0000313" key="8">
    <source>
        <dbReference type="Proteomes" id="UP000594800"/>
    </source>
</evidence>
<dbReference type="PANTHER" id="PTHR30341">
    <property type="entry name" value="SODIUM ION/PROTON ANTIPORTER NHAA-RELATED"/>
    <property type="match status" value="1"/>
</dbReference>
<evidence type="ECO:0000256" key="5">
    <source>
        <dbReference type="ARBA" id="ARBA00023136"/>
    </source>
</evidence>
<dbReference type="AlphaFoldDB" id="A0A7S9QB22"/>
<comment type="function">
    <text evidence="6">Na(+)/H(+) antiporter that extrudes sodium in exchange for external protons.</text>
</comment>
<evidence type="ECO:0000256" key="1">
    <source>
        <dbReference type="ARBA" id="ARBA00004429"/>
    </source>
</evidence>
<protein>
    <recommendedName>
        <fullName evidence="6">Na(+)/H(+) antiporter NhaA</fullName>
    </recommendedName>
    <alternativeName>
        <fullName evidence="6">Sodium/proton antiporter NhaA</fullName>
    </alternativeName>
</protein>
<feature type="transmembrane region" description="Helical" evidence="6">
    <location>
        <begin position="390"/>
        <end position="408"/>
    </location>
</feature>
<dbReference type="Gene3D" id="1.20.1530.10">
    <property type="entry name" value="Na+/H+ antiporter like domain"/>
    <property type="match status" value="1"/>
</dbReference>
<keyword evidence="6" id="KW-0915">Sodium</keyword>
<dbReference type="Pfam" id="PF06965">
    <property type="entry name" value="Na_H_antiport_1"/>
    <property type="match status" value="1"/>
</dbReference>
<dbReference type="PANTHER" id="PTHR30341:SF0">
    <property type="entry name" value="NA(+)_H(+) ANTIPORTER NHAA"/>
    <property type="match status" value="1"/>
</dbReference>
<dbReference type="InterPro" id="IPR004670">
    <property type="entry name" value="NhaA"/>
</dbReference>
<feature type="transmembrane region" description="Helical" evidence="6">
    <location>
        <begin position="158"/>
        <end position="180"/>
    </location>
</feature>
<feature type="transmembrane region" description="Helical" evidence="6">
    <location>
        <begin position="292"/>
        <end position="310"/>
    </location>
</feature>
<keyword evidence="3 6" id="KW-0812">Transmembrane</keyword>
<evidence type="ECO:0000256" key="2">
    <source>
        <dbReference type="ARBA" id="ARBA00022475"/>
    </source>
</evidence>
<evidence type="ECO:0000256" key="6">
    <source>
        <dbReference type="HAMAP-Rule" id="MF_01844"/>
    </source>
</evidence>
<evidence type="ECO:0000313" key="7">
    <source>
        <dbReference type="EMBL" id="QPH52403.1"/>
    </source>
</evidence>
<feature type="transmembrane region" description="Helical" evidence="6">
    <location>
        <begin position="186"/>
        <end position="207"/>
    </location>
</feature>
<dbReference type="EMBL" id="CP064942">
    <property type="protein sequence ID" value="QPH52403.1"/>
    <property type="molecule type" value="Genomic_DNA"/>
</dbReference>
<keyword evidence="6" id="KW-0050">Antiport</keyword>
<keyword evidence="6" id="KW-0406">Ion transport</keyword>
<keyword evidence="8" id="KW-1185">Reference proteome</keyword>
<keyword evidence="4 6" id="KW-1133">Transmembrane helix</keyword>
<dbReference type="RefSeq" id="WP_196101617.1">
    <property type="nucleotide sequence ID" value="NZ_CP064942.1"/>
</dbReference>
<keyword evidence="6" id="KW-0739">Sodium transport</keyword>
<comment type="similarity">
    <text evidence="6">Belongs to the NhaA Na(+)/H(+) (TC 2.A.33) antiporter family.</text>
</comment>
<dbReference type="GO" id="GO:0015385">
    <property type="term" value="F:sodium:proton antiporter activity"/>
    <property type="evidence" value="ECO:0007669"/>
    <property type="project" value="TreeGrafter"/>
</dbReference>
<dbReference type="Proteomes" id="UP000594800">
    <property type="component" value="Chromosome"/>
</dbReference>
<name>A0A7S9QB22_9RHOB</name>
<keyword evidence="5 6" id="KW-0472">Membrane</keyword>
<proteinExistence type="inferred from homology"/>
<feature type="transmembrane region" description="Helical" evidence="6">
    <location>
        <begin position="356"/>
        <end position="378"/>
    </location>
</feature>
<feature type="transmembrane region" description="Helical" evidence="6">
    <location>
        <begin position="132"/>
        <end position="151"/>
    </location>
</feature>
<keyword evidence="6" id="KW-0813">Transport</keyword>
<feature type="transmembrane region" description="Helical" evidence="6">
    <location>
        <begin position="12"/>
        <end position="28"/>
    </location>
</feature>
<dbReference type="InterPro" id="IPR023171">
    <property type="entry name" value="Na/H_antiporter_dom_sf"/>
</dbReference>